<evidence type="ECO:0008006" key="4">
    <source>
        <dbReference type="Google" id="ProtNLM"/>
    </source>
</evidence>
<proteinExistence type="predicted"/>
<comment type="caution">
    <text evidence="2">The sequence shown here is derived from an EMBL/GenBank/DDBJ whole genome shotgun (WGS) entry which is preliminary data.</text>
</comment>
<dbReference type="Proteomes" id="UP001224412">
    <property type="component" value="Unassembled WGS sequence"/>
</dbReference>
<dbReference type="SUPFAM" id="SSF51726">
    <property type="entry name" value="UROD/MetE-like"/>
    <property type="match status" value="1"/>
</dbReference>
<evidence type="ECO:0000313" key="3">
    <source>
        <dbReference type="Proteomes" id="UP001224412"/>
    </source>
</evidence>
<reference evidence="2" key="1">
    <citation type="submission" date="2023-05" db="EMBL/GenBank/DDBJ databases">
        <title>Metabolic capabilities are highly conserved among human nasal-associated Corynebacterium species in pangenomic analyses.</title>
        <authorList>
            <person name="Tran T.H."/>
            <person name="Roberts A.Q."/>
            <person name="Escapa I.F."/>
            <person name="Gao W."/>
            <person name="Conlan S."/>
            <person name="Kong H."/>
            <person name="Segre J.A."/>
            <person name="Kelly M.S."/>
            <person name="Lemon K.P."/>
        </authorList>
    </citation>
    <scope>NUCLEOTIDE SEQUENCE</scope>
    <source>
        <strain evidence="2">KPL2773</strain>
    </source>
</reference>
<feature type="compositionally biased region" description="Polar residues" evidence="1">
    <location>
        <begin position="1"/>
        <end position="17"/>
    </location>
</feature>
<dbReference type="EMBL" id="JASNVH010000002">
    <property type="protein sequence ID" value="MDK4306209.1"/>
    <property type="molecule type" value="Genomic_DNA"/>
</dbReference>
<evidence type="ECO:0000313" key="2">
    <source>
        <dbReference type="EMBL" id="MDK4306209.1"/>
    </source>
</evidence>
<accession>A0AAP4F4W2</accession>
<protein>
    <recommendedName>
        <fullName evidence="4">Methionine synthase</fullName>
    </recommendedName>
</protein>
<name>A0AAP4F4W2_9CORY</name>
<gene>
    <name evidence="2" type="ORF">QPX42_01370</name>
</gene>
<feature type="region of interest" description="Disordered" evidence="1">
    <location>
        <begin position="1"/>
        <end position="20"/>
    </location>
</feature>
<dbReference type="InterPro" id="IPR038071">
    <property type="entry name" value="UROD/MetE-like_sf"/>
</dbReference>
<dbReference type="RefSeq" id="WP_272697671.1">
    <property type="nucleotide sequence ID" value="NZ_CP100362.1"/>
</dbReference>
<sequence>MEFRTLQSAEAQHQPGEQEQAAKLFPGSLALGPLAGTSMAAAGDMVISEFGDQLHLPHLPQRGLGSDAVGYSAALLESLSVDRGARSWQLSARPQRWSWFLKDLRERDIDVLEETWQHAGQEIKLQVMGPVSLASQIELADGHRVLSDRSALFDLADALAVGIANFRADMTRRFSATTVLQIDEPYLAQCVRGEIPGATDYHKIAPLDPDDFAALLARCSEGPVEYLNVSETDHDALHQVIADAVADNKQQASVSNSGGVGEIIIDQHQLTGTAKLDQLAELIDAGVRVGLACVPPDLIWDDQGENPRRLAVRIARLLDTLGIERLVGSRLIDICPQPGIPGKTILDCARTYRLSREVARMLAEDIGDL</sequence>
<dbReference type="AlphaFoldDB" id="A0AAP4F4W2"/>
<evidence type="ECO:0000256" key="1">
    <source>
        <dbReference type="SAM" id="MobiDB-lite"/>
    </source>
</evidence>
<organism evidence="2 3">
    <name type="scientific">Corynebacterium pseudodiphtheriticum</name>
    <dbReference type="NCBI Taxonomy" id="37637"/>
    <lineage>
        <taxon>Bacteria</taxon>
        <taxon>Bacillati</taxon>
        <taxon>Actinomycetota</taxon>
        <taxon>Actinomycetes</taxon>
        <taxon>Mycobacteriales</taxon>
        <taxon>Corynebacteriaceae</taxon>
        <taxon>Corynebacterium</taxon>
    </lineage>
</organism>
<dbReference type="Gene3D" id="3.20.20.210">
    <property type="match status" value="1"/>
</dbReference>